<dbReference type="EMBL" id="VIEB01000284">
    <property type="protein sequence ID" value="TQD96889.1"/>
    <property type="molecule type" value="Genomic_DNA"/>
</dbReference>
<feature type="compositionally biased region" description="Low complexity" evidence="1">
    <location>
        <begin position="30"/>
        <end position="48"/>
    </location>
</feature>
<protein>
    <submittedName>
        <fullName evidence="2">Uncharacterized protein</fullName>
    </submittedName>
</protein>
<keyword evidence="3" id="KW-1185">Reference proteome</keyword>
<name>A0A540MEP6_MALBA</name>
<feature type="region of interest" description="Disordered" evidence="1">
    <location>
        <begin position="30"/>
        <end position="74"/>
    </location>
</feature>
<feature type="compositionally biased region" description="Polar residues" evidence="1">
    <location>
        <begin position="59"/>
        <end position="74"/>
    </location>
</feature>
<reference evidence="2 3" key="1">
    <citation type="journal article" date="2019" name="G3 (Bethesda)">
        <title>Sequencing of a Wild Apple (Malus baccata) Genome Unravels the Differences Between Cultivated and Wild Apple Species Regarding Disease Resistance and Cold Tolerance.</title>
        <authorList>
            <person name="Chen X."/>
        </authorList>
    </citation>
    <scope>NUCLEOTIDE SEQUENCE [LARGE SCALE GENOMIC DNA]</scope>
    <source>
        <strain evidence="3">cv. Shandingzi</strain>
        <tissue evidence="2">Leaves</tissue>
    </source>
</reference>
<gene>
    <name evidence="2" type="ORF">C1H46_017494</name>
</gene>
<sequence>MGSGRKGNIPQRVPLPPPVYVASFFSSSKTSRATSFSSPSFTKPSHTSYEPSVPPYYGDSSSVGTAPPTTNSTYDNHVCKLLSCHL</sequence>
<organism evidence="2 3">
    <name type="scientific">Malus baccata</name>
    <name type="common">Siberian crab apple</name>
    <name type="synonym">Pyrus baccata</name>
    <dbReference type="NCBI Taxonomy" id="106549"/>
    <lineage>
        <taxon>Eukaryota</taxon>
        <taxon>Viridiplantae</taxon>
        <taxon>Streptophyta</taxon>
        <taxon>Embryophyta</taxon>
        <taxon>Tracheophyta</taxon>
        <taxon>Spermatophyta</taxon>
        <taxon>Magnoliopsida</taxon>
        <taxon>eudicotyledons</taxon>
        <taxon>Gunneridae</taxon>
        <taxon>Pentapetalae</taxon>
        <taxon>rosids</taxon>
        <taxon>fabids</taxon>
        <taxon>Rosales</taxon>
        <taxon>Rosaceae</taxon>
        <taxon>Amygdaloideae</taxon>
        <taxon>Maleae</taxon>
        <taxon>Malus</taxon>
    </lineage>
</organism>
<evidence type="ECO:0000313" key="2">
    <source>
        <dbReference type="EMBL" id="TQD96889.1"/>
    </source>
</evidence>
<evidence type="ECO:0000256" key="1">
    <source>
        <dbReference type="SAM" id="MobiDB-lite"/>
    </source>
</evidence>
<comment type="caution">
    <text evidence="2">The sequence shown here is derived from an EMBL/GenBank/DDBJ whole genome shotgun (WGS) entry which is preliminary data.</text>
</comment>
<evidence type="ECO:0000313" key="3">
    <source>
        <dbReference type="Proteomes" id="UP000315295"/>
    </source>
</evidence>
<dbReference type="AlphaFoldDB" id="A0A540MEP6"/>
<accession>A0A540MEP6</accession>
<dbReference type="STRING" id="106549.A0A540MEP6"/>
<dbReference type="Proteomes" id="UP000315295">
    <property type="component" value="Unassembled WGS sequence"/>
</dbReference>
<proteinExistence type="predicted"/>